<dbReference type="InterPro" id="IPR003871">
    <property type="entry name" value="RFA1B/D_OB_1st"/>
</dbReference>
<name>A0A7G2FBD7_ARATH</name>
<dbReference type="Gene3D" id="2.40.50.140">
    <property type="entry name" value="Nucleic acid-binding proteins"/>
    <property type="match status" value="2"/>
</dbReference>
<feature type="compositionally biased region" description="Basic and acidic residues" evidence="1">
    <location>
        <begin position="337"/>
        <end position="347"/>
    </location>
</feature>
<gene>
    <name evidence="3" type="ORF">AT9943_LOCUS20458</name>
</gene>
<dbReference type="EMBL" id="LR881470">
    <property type="protein sequence ID" value="CAD5333082.1"/>
    <property type="molecule type" value="Genomic_DNA"/>
</dbReference>
<dbReference type="AlphaFoldDB" id="A0A7G2FBD7"/>
<feature type="domain" description="Replication protein A 70 kDa DNA-binding subunit B/D first OB fold" evidence="2">
    <location>
        <begin position="9"/>
        <end position="111"/>
    </location>
</feature>
<feature type="region of interest" description="Disordered" evidence="1">
    <location>
        <begin position="327"/>
        <end position="353"/>
    </location>
</feature>
<reference evidence="3 4" key="1">
    <citation type="submission" date="2020-09" db="EMBL/GenBank/DDBJ databases">
        <authorList>
            <person name="Ashkenazy H."/>
        </authorList>
    </citation>
    <scope>NUCLEOTIDE SEQUENCE [LARGE SCALE GENOMIC DNA]</scope>
    <source>
        <strain evidence="4">cv. Cdm-0</strain>
    </source>
</reference>
<evidence type="ECO:0000256" key="1">
    <source>
        <dbReference type="SAM" id="MobiDB-lite"/>
    </source>
</evidence>
<evidence type="ECO:0000313" key="3">
    <source>
        <dbReference type="EMBL" id="CAD5333082.1"/>
    </source>
</evidence>
<sequence length="380" mass="42521">MALNAVSPFTSLNAIKPFKTTWRIQVKIVHTWKQYTQYSCETVEMILGDPYGTLIHATLKKAQAIKFQRDIVAGQWIVIENFTMSKAMGKFRATKHPYRMSLMYNSVVNPCASVCDDIYLDLADFNDVINEDGLNENILVGHRSVSSAFDMSLLEIDLDHPQVQEFVLDLPKDGLSLTLQVHVPKHVKHAENKAKMYNTLPICTIGDLVQTNEVGKYKVENEVLNKASKPLFWCGTCKETTNRAIPRYKLIVDVMDSSGSTKLMLFESDAKQIVSFSAYVLLNGEFDEPLQADTIGDSDVHDDLQTIISVDQDIMLLSNSSEKAESLGTHSTTLSSKCKDEGNDLHENQSSSSKKFCIPSIRDDIDKESGNIVEDELAPK</sequence>
<dbReference type="Proteomes" id="UP000516314">
    <property type="component" value="Chromosome 5"/>
</dbReference>
<organism evidence="3 4">
    <name type="scientific">Arabidopsis thaliana</name>
    <name type="common">Mouse-ear cress</name>
    <dbReference type="NCBI Taxonomy" id="3702"/>
    <lineage>
        <taxon>Eukaryota</taxon>
        <taxon>Viridiplantae</taxon>
        <taxon>Streptophyta</taxon>
        <taxon>Embryophyta</taxon>
        <taxon>Tracheophyta</taxon>
        <taxon>Spermatophyta</taxon>
        <taxon>Magnoliopsida</taxon>
        <taxon>eudicotyledons</taxon>
        <taxon>Gunneridae</taxon>
        <taxon>Pentapetalae</taxon>
        <taxon>rosids</taxon>
        <taxon>malvids</taxon>
        <taxon>Brassicales</taxon>
        <taxon>Brassicaceae</taxon>
        <taxon>Camelineae</taxon>
        <taxon>Arabidopsis</taxon>
    </lineage>
</organism>
<dbReference type="InterPro" id="IPR012340">
    <property type="entry name" value="NA-bd_OB-fold"/>
</dbReference>
<dbReference type="SUPFAM" id="SSF50249">
    <property type="entry name" value="Nucleic acid-binding proteins"/>
    <property type="match status" value="2"/>
</dbReference>
<accession>A0A7G2FBD7</accession>
<dbReference type="CDD" id="cd04480">
    <property type="entry name" value="RPA1_DBD_A_like"/>
    <property type="match status" value="1"/>
</dbReference>
<proteinExistence type="predicted"/>
<evidence type="ECO:0000259" key="2">
    <source>
        <dbReference type="Pfam" id="PF02721"/>
    </source>
</evidence>
<evidence type="ECO:0000313" key="4">
    <source>
        <dbReference type="Proteomes" id="UP000516314"/>
    </source>
</evidence>
<protein>
    <submittedName>
        <fullName evidence="3">(thale cress) hypothetical protein</fullName>
    </submittedName>
</protein>
<dbReference type="Pfam" id="PF02721">
    <property type="entry name" value="DUF223"/>
    <property type="match status" value="1"/>
</dbReference>